<feature type="non-terminal residue" evidence="1">
    <location>
        <position position="1"/>
    </location>
</feature>
<sequence>MNERHENNVAPRTLIRDEVKNINVLFSNARKKALRKTYGKKLHRQLVNRHIYPNMSYYVKERENKFLRVFEDHQSAPGLLSNFRILVSSKT</sequence>
<gene>
    <name evidence="1" type="ORF">CR513_57171</name>
</gene>
<reference evidence="1" key="1">
    <citation type="submission" date="2018-05" db="EMBL/GenBank/DDBJ databases">
        <title>Draft genome of Mucuna pruriens seed.</title>
        <authorList>
            <person name="Nnadi N.E."/>
            <person name="Vos R."/>
            <person name="Hasami M.H."/>
            <person name="Devisetty U.K."/>
            <person name="Aguiy J.C."/>
        </authorList>
    </citation>
    <scope>NUCLEOTIDE SEQUENCE [LARGE SCALE GENOMIC DNA]</scope>
    <source>
        <strain evidence="1">JCA_2017</strain>
    </source>
</reference>
<dbReference type="Proteomes" id="UP000257109">
    <property type="component" value="Unassembled WGS sequence"/>
</dbReference>
<accession>A0A371EE27</accession>
<dbReference type="EMBL" id="QJKJ01014451">
    <property type="protein sequence ID" value="RDX64293.1"/>
    <property type="molecule type" value="Genomic_DNA"/>
</dbReference>
<name>A0A371EE27_MUCPR</name>
<proteinExistence type="predicted"/>
<evidence type="ECO:0000313" key="1">
    <source>
        <dbReference type="EMBL" id="RDX64293.1"/>
    </source>
</evidence>
<evidence type="ECO:0000313" key="2">
    <source>
        <dbReference type="Proteomes" id="UP000257109"/>
    </source>
</evidence>
<keyword evidence="2" id="KW-1185">Reference proteome</keyword>
<comment type="caution">
    <text evidence="1">The sequence shown here is derived from an EMBL/GenBank/DDBJ whole genome shotgun (WGS) entry which is preliminary data.</text>
</comment>
<protein>
    <submittedName>
        <fullName evidence="1">Uncharacterized protein</fullName>
    </submittedName>
</protein>
<organism evidence="1 2">
    <name type="scientific">Mucuna pruriens</name>
    <name type="common">Velvet bean</name>
    <name type="synonym">Dolichos pruriens</name>
    <dbReference type="NCBI Taxonomy" id="157652"/>
    <lineage>
        <taxon>Eukaryota</taxon>
        <taxon>Viridiplantae</taxon>
        <taxon>Streptophyta</taxon>
        <taxon>Embryophyta</taxon>
        <taxon>Tracheophyta</taxon>
        <taxon>Spermatophyta</taxon>
        <taxon>Magnoliopsida</taxon>
        <taxon>eudicotyledons</taxon>
        <taxon>Gunneridae</taxon>
        <taxon>Pentapetalae</taxon>
        <taxon>rosids</taxon>
        <taxon>fabids</taxon>
        <taxon>Fabales</taxon>
        <taxon>Fabaceae</taxon>
        <taxon>Papilionoideae</taxon>
        <taxon>50 kb inversion clade</taxon>
        <taxon>NPAAA clade</taxon>
        <taxon>indigoferoid/millettioid clade</taxon>
        <taxon>Phaseoleae</taxon>
        <taxon>Mucuna</taxon>
    </lineage>
</organism>
<dbReference type="AlphaFoldDB" id="A0A371EE27"/>